<evidence type="ECO:0000313" key="11">
    <source>
        <dbReference type="EMBL" id="AFG38056.1"/>
    </source>
</evidence>
<feature type="chain" id="PRO_5003622788" evidence="9">
    <location>
        <begin position="25"/>
        <end position="342"/>
    </location>
</feature>
<gene>
    <name evidence="11" type="ordered locus">Spiaf_2006</name>
</gene>
<dbReference type="Proteomes" id="UP000007383">
    <property type="component" value="Chromosome"/>
</dbReference>
<dbReference type="PANTHER" id="PTHR34296:SF2">
    <property type="entry name" value="ABC TRANSPORTER GUANOSINE-BINDING PROTEIN NUPN"/>
    <property type="match status" value="1"/>
</dbReference>
<dbReference type="PROSITE" id="PS51257">
    <property type="entry name" value="PROKAR_LIPOPROTEIN"/>
    <property type="match status" value="1"/>
</dbReference>
<comment type="similarity">
    <text evidence="2">Belongs to the BMP lipoprotein family.</text>
</comment>
<keyword evidence="5 9" id="KW-0732">Signal</keyword>
<dbReference type="OrthoDB" id="356014at2"/>
<evidence type="ECO:0000256" key="4">
    <source>
        <dbReference type="ARBA" id="ARBA00022475"/>
    </source>
</evidence>
<name>H9UKL3_SPIAZ</name>
<dbReference type="STRING" id="889378.Spiaf_2006"/>
<reference evidence="12" key="1">
    <citation type="journal article" date="2013" name="Stand. Genomic Sci.">
        <title>Complete genome sequence of the halophilic bacterium Spirochaeta africana type strain (Z-7692(T)) from the alkaline Lake Magadi in the East African Rift.</title>
        <authorList>
            <person name="Liolos K."/>
            <person name="Abt B."/>
            <person name="Scheuner C."/>
            <person name="Teshima H."/>
            <person name="Held B."/>
            <person name="Lapidus A."/>
            <person name="Nolan M."/>
            <person name="Lucas S."/>
            <person name="Deshpande S."/>
            <person name="Cheng J.F."/>
            <person name="Tapia R."/>
            <person name="Goodwin L.A."/>
            <person name="Pitluck S."/>
            <person name="Pagani I."/>
            <person name="Ivanova N."/>
            <person name="Mavromatis K."/>
            <person name="Mikhailova N."/>
            <person name="Huntemann M."/>
            <person name="Pati A."/>
            <person name="Chen A."/>
            <person name="Palaniappan K."/>
            <person name="Land M."/>
            <person name="Rohde M."/>
            <person name="Tindall B.J."/>
            <person name="Detter J.C."/>
            <person name="Goker M."/>
            <person name="Bristow J."/>
            <person name="Eisen J.A."/>
            <person name="Markowitz V."/>
            <person name="Hugenholtz P."/>
            <person name="Woyke T."/>
            <person name="Klenk H.P."/>
            <person name="Kyrpides N.C."/>
        </authorList>
    </citation>
    <scope>NUCLEOTIDE SEQUENCE</scope>
    <source>
        <strain evidence="12">ATCC 700263 / DSM 8902 / Z-7692</strain>
    </source>
</reference>
<evidence type="ECO:0000313" key="12">
    <source>
        <dbReference type="Proteomes" id="UP000007383"/>
    </source>
</evidence>
<dbReference type="AlphaFoldDB" id="H9UKL3"/>
<dbReference type="Pfam" id="PF02608">
    <property type="entry name" value="Bmp"/>
    <property type="match status" value="1"/>
</dbReference>
<evidence type="ECO:0000256" key="3">
    <source>
        <dbReference type="ARBA" id="ARBA00022448"/>
    </source>
</evidence>
<dbReference type="PANTHER" id="PTHR34296">
    <property type="entry name" value="TRANSCRIPTIONAL ACTIVATOR PROTEIN MED"/>
    <property type="match status" value="1"/>
</dbReference>
<feature type="signal peptide" evidence="9">
    <location>
        <begin position="1"/>
        <end position="24"/>
    </location>
</feature>
<keyword evidence="3" id="KW-0813">Transport</keyword>
<dbReference type="KEGG" id="sfc:Spiaf_2006"/>
<dbReference type="SUPFAM" id="SSF53822">
    <property type="entry name" value="Periplasmic binding protein-like I"/>
    <property type="match status" value="1"/>
</dbReference>
<dbReference type="PATRIC" id="fig|889378.3.peg.1992"/>
<keyword evidence="12" id="KW-1185">Reference proteome</keyword>
<dbReference type="eggNOG" id="COG1744">
    <property type="taxonomic scope" value="Bacteria"/>
</dbReference>
<keyword evidence="6" id="KW-0472">Membrane</keyword>
<dbReference type="InterPro" id="IPR003760">
    <property type="entry name" value="PnrA-like"/>
</dbReference>
<evidence type="ECO:0000256" key="2">
    <source>
        <dbReference type="ARBA" id="ARBA00008610"/>
    </source>
</evidence>
<evidence type="ECO:0000256" key="5">
    <source>
        <dbReference type="ARBA" id="ARBA00022729"/>
    </source>
</evidence>
<evidence type="ECO:0000256" key="1">
    <source>
        <dbReference type="ARBA" id="ARBA00004193"/>
    </source>
</evidence>
<keyword evidence="7" id="KW-0564">Palmitate</keyword>
<dbReference type="InterPro" id="IPR028082">
    <property type="entry name" value="Peripla_BP_I"/>
</dbReference>
<comment type="subcellular location">
    <subcellularLocation>
        <location evidence="1">Cell membrane</location>
        <topology evidence="1">Lipid-anchor</topology>
    </subcellularLocation>
</comment>
<keyword evidence="4" id="KW-1003">Cell membrane</keyword>
<organism evidence="11 12">
    <name type="scientific">Spirochaeta africana (strain ATCC 700263 / DSM 8902 / Z-7692)</name>
    <dbReference type="NCBI Taxonomy" id="889378"/>
    <lineage>
        <taxon>Bacteria</taxon>
        <taxon>Pseudomonadati</taxon>
        <taxon>Spirochaetota</taxon>
        <taxon>Spirochaetia</taxon>
        <taxon>Spirochaetales</taxon>
        <taxon>Spirochaetaceae</taxon>
        <taxon>Spirochaeta</taxon>
    </lineage>
</organism>
<protein>
    <submittedName>
        <fullName evidence="11">Putative ABC-type transport system, periplasmic component/surface lipoprotein</fullName>
    </submittedName>
</protein>
<evidence type="ECO:0000256" key="9">
    <source>
        <dbReference type="SAM" id="SignalP"/>
    </source>
</evidence>
<feature type="domain" description="ABC transporter substrate-binding protein PnrA-like" evidence="10">
    <location>
        <begin position="35"/>
        <end position="320"/>
    </location>
</feature>
<evidence type="ECO:0000256" key="7">
    <source>
        <dbReference type="ARBA" id="ARBA00023139"/>
    </source>
</evidence>
<sequence>MKYRCNFYLCVVTILSFFLLTAVSCTQGDDAGFHIGVFVPGYTEGSPTYELMAAGANRAAEEHADIKVSIIEGGTNQATWEESVMTMAASSRYDLIMSSNPALPDIAVRVAERVPQQRFILLDAELEGHRSIATVGYNHREQAFLNGYFAAMISDSDLRHVRAGVQLGLIAGQEFPVMNNVIKAGFREGAAAYTPDAAVDFRVVGSWNDPTKAGELARSMFSGGADVILTIAGGGNQGVITAAREAGGYVTWFDAPGYDFAPGIVLGSTVVHQDVAAYEGAVAAAAGELEFGTARIYGVREGYVGFAADHPAFLAEVPQQFRQRIIDLEQAILQGEIVPGRE</sequence>
<dbReference type="EMBL" id="CP003282">
    <property type="protein sequence ID" value="AFG38056.1"/>
    <property type="molecule type" value="Genomic_DNA"/>
</dbReference>
<evidence type="ECO:0000259" key="10">
    <source>
        <dbReference type="Pfam" id="PF02608"/>
    </source>
</evidence>
<dbReference type="RefSeq" id="WP_014456039.1">
    <property type="nucleotide sequence ID" value="NC_017098.1"/>
</dbReference>
<evidence type="ECO:0000256" key="6">
    <source>
        <dbReference type="ARBA" id="ARBA00023136"/>
    </source>
</evidence>
<accession>H9UKL3</accession>
<dbReference type="InterPro" id="IPR050957">
    <property type="entry name" value="BMP_lipoprotein"/>
</dbReference>
<keyword evidence="8 11" id="KW-0449">Lipoprotein</keyword>
<proteinExistence type="inferred from homology"/>
<dbReference type="Gene3D" id="3.40.50.2300">
    <property type="match status" value="2"/>
</dbReference>
<evidence type="ECO:0000256" key="8">
    <source>
        <dbReference type="ARBA" id="ARBA00023288"/>
    </source>
</evidence>
<dbReference type="GO" id="GO:0005886">
    <property type="term" value="C:plasma membrane"/>
    <property type="evidence" value="ECO:0007669"/>
    <property type="project" value="UniProtKB-SubCell"/>
</dbReference>
<dbReference type="HOGENOM" id="CLU_038813_0_1_12"/>